<dbReference type="OrthoDB" id="9908293at2"/>
<gene>
    <name evidence="1" type="ORF">CFter6_5163</name>
</gene>
<dbReference type="PATRIC" id="fig|158899.10.peg.5086"/>
<organism evidence="1">
    <name type="scientific">Collimonas fungivorans</name>
    <dbReference type="NCBI Taxonomy" id="158899"/>
    <lineage>
        <taxon>Bacteria</taxon>
        <taxon>Pseudomonadati</taxon>
        <taxon>Pseudomonadota</taxon>
        <taxon>Betaproteobacteria</taxon>
        <taxon>Burkholderiales</taxon>
        <taxon>Oxalobacteraceae</taxon>
        <taxon>Collimonas</taxon>
    </lineage>
</organism>
<accession>A0A127PIU2</accession>
<proteinExistence type="predicted"/>
<evidence type="ECO:0000313" key="2">
    <source>
        <dbReference type="Proteomes" id="UP000072421"/>
    </source>
</evidence>
<protein>
    <submittedName>
        <fullName evidence="1">Putative membrane protein</fullName>
    </submittedName>
</protein>
<dbReference type="EMBL" id="CP013232">
    <property type="protein sequence ID" value="AMO97732.1"/>
    <property type="molecule type" value="Genomic_DNA"/>
</dbReference>
<evidence type="ECO:0000313" key="1">
    <source>
        <dbReference type="EMBL" id="AMO97732.1"/>
    </source>
</evidence>
<reference evidence="1 2" key="1">
    <citation type="submission" date="2015-11" db="EMBL/GenBank/DDBJ databases">
        <title>Exploring the genomic traits of fungus-feeding bacterial genus Collimonas.</title>
        <authorList>
            <person name="Song C."/>
            <person name="Schmidt R."/>
            <person name="de Jager V."/>
            <person name="Krzyzanowska D."/>
            <person name="Jongedijk E."/>
            <person name="Cankar K."/>
            <person name="Beekwilder J."/>
            <person name="van Veen A."/>
            <person name="de Boer W."/>
            <person name="van Veen J.A."/>
            <person name="Garbeva P."/>
        </authorList>
    </citation>
    <scope>NUCLEOTIDE SEQUENCE [LARGE SCALE GENOMIC DNA]</scope>
    <source>
        <strain evidence="1 2">Ter6</strain>
    </source>
</reference>
<name>A0A127PIU2_9BURK</name>
<dbReference type="RefSeq" id="WP_150118847.1">
    <property type="nucleotide sequence ID" value="NZ_CP013232.1"/>
</dbReference>
<dbReference type="AlphaFoldDB" id="A0A127PIU2"/>
<dbReference type="Proteomes" id="UP000072421">
    <property type="component" value="Chromosome"/>
</dbReference>
<sequence length="109" mass="11750">MDDPNAWTASELATIISFSSLLLYCLLCSSWLAFRSRSYPWFWRACATSIWCGIGLLILAVRVDSGVVMPLAFAAGTWLLLAGMAAASTRSAAALCMYLLKRGGAQYSG</sequence>